<dbReference type="SUPFAM" id="SSF47384">
    <property type="entry name" value="Homodimeric domain of signal transducing histidine kinase"/>
    <property type="match status" value="1"/>
</dbReference>
<dbReference type="EC" id="2.7.13.3" evidence="2"/>
<keyword evidence="11" id="KW-1185">Reference proteome</keyword>
<dbReference type="PANTHER" id="PTHR43711">
    <property type="entry name" value="TWO-COMPONENT HISTIDINE KINASE"/>
    <property type="match status" value="1"/>
</dbReference>
<organism evidence="10 11">
    <name type="scientific">Paenibacillus agricola</name>
    <dbReference type="NCBI Taxonomy" id="2716264"/>
    <lineage>
        <taxon>Bacteria</taxon>
        <taxon>Bacillati</taxon>
        <taxon>Bacillota</taxon>
        <taxon>Bacilli</taxon>
        <taxon>Bacillales</taxon>
        <taxon>Paenibacillaceae</taxon>
        <taxon>Paenibacillus</taxon>
    </lineage>
</organism>
<dbReference type="InterPro" id="IPR003594">
    <property type="entry name" value="HATPase_dom"/>
</dbReference>
<reference evidence="10" key="1">
    <citation type="submission" date="2020-03" db="EMBL/GenBank/DDBJ databases">
        <title>Draft sequencing of Paenibacilllus sp. S3N08.</title>
        <authorList>
            <person name="Kim D.-U."/>
        </authorList>
    </citation>
    <scope>NUCLEOTIDE SEQUENCE</scope>
    <source>
        <strain evidence="10">S3N08</strain>
    </source>
</reference>
<dbReference type="SMART" id="SM00387">
    <property type="entry name" value="HATPase_c"/>
    <property type="match status" value="1"/>
</dbReference>
<name>A0ABX0JF76_9BACL</name>
<dbReference type="Gene3D" id="3.30.565.10">
    <property type="entry name" value="Histidine kinase-like ATPase, C-terminal domain"/>
    <property type="match status" value="1"/>
</dbReference>
<dbReference type="InterPro" id="IPR004358">
    <property type="entry name" value="Sig_transdc_His_kin-like_C"/>
</dbReference>
<dbReference type="CDD" id="cd16922">
    <property type="entry name" value="HATPase_EvgS-ArcB-TorS-like"/>
    <property type="match status" value="1"/>
</dbReference>
<evidence type="ECO:0000313" key="11">
    <source>
        <dbReference type="Proteomes" id="UP001165962"/>
    </source>
</evidence>
<feature type="domain" description="Histidine kinase" evidence="9">
    <location>
        <begin position="1"/>
        <end position="222"/>
    </location>
</feature>
<dbReference type="InterPro" id="IPR003661">
    <property type="entry name" value="HisK_dim/P_dom"/>
</dbReference>
<dbReference type="PROSITE" id="PS50109">
    <property type="entry name" value="HIS_KIN"/>
    <property type="match status" value="1"/>
</dbReference>
<dbReference type="SMART" id="SM00388">
    <property type="entry name" value="HisKA"/>
    <property type="match status" value="1"/>
</dbReference>
<comment type="caution">
    <text evidence="10">The sequence shown here is derived from an EMBL/GenBank/DDBJ whole genome shotgun (WGS) entry which is preliminary data.</text>
</comment>
<dbReference type="InterPro" id="IPR005467">
    <property type="entry name" value="His_kinase_dom"/>
</dbReference>
<protein>
    <recommendedName>
        <fullName evidence="2">histidine kinase</fullName>
        <ecNumber evidence="2">2.7.13.3</ecNumber>
    </recommendedName>
</protein>
<comment type="catalytic activity">
    <reaction evidence="1">
        <text>ATP + protein L-histidine = ADP + protein N-phospho-L-histidine.</text>
        <dbReference type="EC" id="2.7.13.3"/>
    </reaction>
</comment>
<dbReference type="PRINTS" id="PR00344">
    <property type="entry name" value="BCTRLSENSOR"/>
</dbReference>
<dbReference type="Pfam" id="PF00512">
    <property type="entry name" value="HisKA"/>
    <property type="match status" value="1"/>
</dbReference>
<dbReference type="InterPro" id="IPR036097">
    <property type="entry name" value="HisK_dim/P_sf"/>
</dbReference>
<evidence type="ECO:0000256" key="6">
    <source>
        <dbReference type="ARBA" id="ARBA00022777"/>
    </source>
</evidence>
<evidence type="ECO:0000313" key="10">
    <source>
        <dbReference type="EMBL" id="NHN34045.1"/>
    </source>
</evidence>
<keyword evidence="4" id="KW-0808">Transferase</keyword>
<sequence length="227" mass="25173">MSHELKTPLNSIIALSQLLQEDDSNGQQEEKSYGDIINASGNELLQMINDILDISKVETGKMEIIWEMVSIEEMIQLINYQFIPITKQKALQFQVDVEANVADSFISDAQRLIQILRNLLINAVKFTEQGSISLRVRMNDNPQSRCIVFSVQDTGIGIDLDKQHLIFEAFQQENGASTRRYGGTGLGLSISLKLAGLLGGSLTMESVKGKGSRFTLSLPLQQVVQEA</sequence>
<evidence type="ECO:0000256" key="4">
    <source>
        <dbReference type="ARBA" id="ARBA00022679"/>
    </source>
</evidence>
<dbReference type="Gene3D" id="1.10.287.130">
    <property type="match status" value="1"/>
</dbReference>
<dbReference type="InterPro" id="IPR050736">
    <property type="entry name" value="Sensor_HK_Regulatory"/>
</dbReference>
<evidence type="ECO:0000256" key="2">
    <source>
        <dbReference type="ARBA" id="ARBA00012438"/>
    </source>
</evidence>
<dbReference type="PANTHER" id="PTHR43711:SF26">
    <property type="entry name" value="SENSOR HISTIDINE KINASE RCSC"/>
    <property type="match status" value="1"/>
</dbReference>
<accession>A0ABX0JF76</accession>
<keyword evidence="5" id="KW-0547">Nucleotide-binding</keyword>
<evidence type="ECO:0000259" key="9">
    <source>
        <dbReference type="PROSITE" id="PS50109"/>
    </source>
</evidence>
<gene>
    <name evidence="10" type="ORF">G9U52_29930</name>
</gene>
<keyword evidence="3" id="KW-0597">Phosphoprotein</keyword>
<dbReference type="InterPro" id="IPR036890">
    <property type="entry name" value="HATPase_C_sf"/>
</dbReference>
<proteinExistence type="predicted"/>
<keyword evidence="8" id="KW-0902">Two-component regulatory system</keyword>
<evidence type="ECO:0000256" key="1">
    <source>
        <dbReference type="ARBA" id="ARBA00000085"/>
    </source>
</evidence>
<dbReference type="CDD" id="cd00082">
    <property type="entry name" value="HisKA"/>
    <property type="match status" value="1"/>
</dbReference>
<keyword evidence="6" id="KW-0418">Kinase</keyword>
<evidence type="ECO:0000256" key="8">
    <source>
        <dbReference type="ARBA" id="ARBA00023012"/>
    </source>
</evidence>
<dbReference type="Proteomes" id="UP001165962">
    <property type="component" value="Unassembled WGS sequence"/>
</dbReference>
<evidence type="ECO:0000256" key="3">
    <source>
        <dbReference type="ARBA" id="ARBA00022553"/>
    </source>
</evidence>
<dbReference type="SUPFAM" id="SSF55874">
    <property type="entry name" value="ATPase domain of HSP90 chaperone/DNA topoisomerase II/histidine kinase"/>
    <property type="match status" value="1"/>
</dbReference>
<evidence type="ECO:0000256" key="5">
    <source>
        <dbReference type="ARBA" id="ARBA00022741"/>
    </source>
</evidence>
<keyword evidence="7" id="KW-0067">ATP-binding</keyword>
<evidence type="ECO:0000256" key="7">
    <source>
        <dbReference type="ARBA" id="ARBA00022840"/>
    </source>
</evidence>
<dbReference type="Pfam" id="PF02518">
    <property type="entry name" value="HATPase_c"/>
    <property type="match status" value="1"/>
</dbReference>
<dbReference type="EMBL" id="JAAOIW010000015">
    <property type="protein sequence ID" value="NHN34045.1"/>
    <property type="molecule type" value="Genomic_DNA"/>
</dbReference>